<dbReference type="InterPro" id="IPR003689">
    <property type="entry name" value="ZIP"/>
</dbReference>
<dbReference type="SUPFAM" id="SSF52540">
    <property type="entry name" value="P-loop containing nucleoside triphosphate hydrolases"/>
    <property type="match status" value="1"/>
</dbReference>
<feature type="transmembrane region" description="Helical" evidence="11">
    <location>
        <begin position="422"/>
        <end position="447"/>
    </location>
</feature>
<evidence type="ECO:0000259" key="12">
    <source>
        <dbReference type="PROSITE" id="PS50209"/>
    </source>
</evidence>
<evidence type="ECO:0000256" key="5">
    <source>
        <dbReference type="ARBA" id="ARBA00022588"/>
    </source>
</evidence>
<gene>
    <name evidence="14" type="ORF">EOD39_10065</name>
</gene>
<dbReference type="GO" id="GO:0030003">
    <property type="term" value="P:intracellular monoatomic cation homeostasis"/>
    <property type="evidence" value="ECO:0007669"/>
    <property type="project" value="TreeGrafter"/>
</dbReference>
<dbReference type="GO" id="GO:0005385">
    <property type="term" value="F:zinc ion transmembrane transporter activity"/>
    <property type="evidence" value="ECO:0007669"/>
    <property type="project" value="TreeGrafter"/>
</dbReference>
<dbReference type="InterPro" id="IPR007111">
    <property type="entry name" value="NACHT_NTPase"/>
</dbReference>
<name>A0A444TYQ7_ACIRT</name>
<dbReference type="InterPro" id="IPR011029">
    <property type="entry name" value="DEATH-like_dom_sf"/>
</dbReference>
<dbReference type="PANTHER" id="PTHR12191">
    <property type="entry name" value="SOLUTE CARRIER FAMILY 39"/>
    <property type="match status" value="1"/>
</dbReference>
<dbReference type="SMART" id="SM01288">
    <property type="entry name" value="FISNA"/>
    <property type="match status" value="1"/>
</dbReference>
<dbReference type="GO" id="GO:0005737">
    <property type="term" value="C:cytoplasm"/>
    <property type="evidence" value="ECO:0007669"/>
    <property type="project" value="UniProtKB-SubCell"/>
</dbReference>
<evidence type="ECO:0000313" key="15">
    <source>
        <dbReference type="Proteomes" id="UP000289886"/>
    </source>
</evidence>
<evidence type="ECO:0000313" key="14">
    <source>
        <dbReference type="EMBL" id="RXM28076.1"/>
    </source>
</evidence>
<evidence type="ECO:0000259" key="13">
    <source>
        <dbReference type="PROSITE" id="PS50837"/>
    </source>
</evidence>
<proteinExistence type="inferred from homology"/>
<dbReference type="InterPro" id="IPR050799">
    <property type="entry name" value="ZIP_Transporter"/>
</dbReference>
<dbReference type="GO" id="GO:0042981">
    <property type="term" value="P:regulation of apoptotic process"/>
    <property type="evidence" value="ECO:0007669"/>
    <property type="project" value="InterPro"/>
</dbReference>
<evidence type="ECO:0000256" key="8">
    <source>
        <dbReference type="ARBA" id="ARBA00022859"/>
    </source>
</evidence>
<evidence type="ECO:0000256" key="4">
    <source>
        <dbReference type="ARBA" id="ARBA00022490"/>
    </source>
</evidence>
<keyword evidence="6 11" id="KW-0812">Transmembrane</keyword>
<sequence>MFTLTPGATKIIPANAFLEDIFRFYRQNGTISTENIDAMLDKVGARTPSANGNELETFHFSKCLSVEHILSLYGLNNHSQLTSANFEYICPAIVQQAIIQPCDFKAAEPVPLKSVTYQVWGFGVLAVTIINLASLLGLALVPFTKKPYFPKVLTYFIGLAIGTLFSNAVLQLIPEAFGFDPKVDSYVLQAAGIFGGFYILYFTERLLQIALKTEHQHGHSHYNPSDELSDGDTIGMDTIKNGDPVDGGTQIVTVTSFSNSSEGDSISNAPNTDTQLSQGYCSWLKGPRISNIKTVAWMITLSDAVHNFIDGLAIGASFTVSVFQGVSTSVAIVCEEFPHELGDFVILLNAGMSIPQALFFNLLSACSCYIGLVTGILIGSNFSPNIIFGLAGGMFLYIALADMFPEMNAILRPEEKNTKNNVIFFLIQNAGLLSGFSVILLITVFAVRIDKYCKAKMASVKLLKDNRVTLVDELEDHIELILEEMVQRKEFTRDDCEVVKCESGPRMKVRKALDIVYCKGEDAANMFMFLYSQFKQNNPKPMPEKRETKHTGDYHKSIQKHKQALKRRNECMMYYNTRHGEKVSFSEHFVNLLLVKGHYNMEIKQHELLAFGQHRIQLQDKAVERTQIKPEQLFIDLKHRPPPKKILVTGVAGIGKTALVQKILCDFGSNSGYSTFDFVIHFTFKDLNLVNKPTNLRNLILRKNGHLSKVLDEIFENDDKLLIILDGFDEFKFCTRCDVEWFVSDPDQEADIVQICSSLLQGELLPEASVLLTSRPTVISQIPVECIDRFVIVTGFSAEEIRDFFLKYFQDEDLGGKMFDLVKINHLLFTLCYIPVFCYVVCSMLKESEGVSTVQPKTMTDIYTQYLTALLKSHTRSSSESATGDSGSIHELTESVVSLGRLAYTKLLQHETLFYGDNVDLDKVVTSNVVSAFLDKTTIQEPCSTVDVYSFTHFTVQEFFAALYYMLEESPSHDIRDSEVYLKHRASVGYLDLFHRFLSGLLSERNQKLLSKHILLRGTNTSESYIPWLLGEIKKHCESGAYVLNHLHCLFEQQNSSLAENVRPEKLFVNISDNPLSPMDLSVVKYFLNLVSGTIYELDLTATNISTEALRDLQPYLHRCVKLCAIWNNVNEEEAEKLKRESPVDFFTISFNDDSMWQGWGEWILQRCEVSNDEKLVSVVAKLCNPSGYNLSIGWVQQWYTTLGQLIRTRREHCHAEDIKRKLEKLEKTLHF</sequence>
<dbReference type="Pfam" id="PF17776">
    <property type="entry name" value="NLRC4_HD2"/>
    <property type="match status" value="1"/>
</dbReference>
<protein>
    <submittedName>
        <fullName evidence="14">Zinc transporter ZIP8</fullName>
    </submittedName>
</protein>
<dbReference type="InterPro" id="IPR027417">
    <property type="entry name" value="P-loop_NTPase"/>
</dbReference>
<keyword evidence="10 11" id="KW-0472">Membrane</keyword>
<reference evidence="14 15" key="1">
    <citation type="submission" date="2019-01" db="EMBL/GenBank/DDBJ databases">
        <title>Draft Genome and Complete Hox-Cluster Characterization of the Sterlet Sturgeon (Acipenser ruthenus).</title>
        <authorList>
            <person name="Wei Q."/>
        </authorList>
    </citation>
    <scope>NUCLEOTIDE SEQUENCE [LARGE SCALE GENOMIC DNA]</scope>
    <source>
        <strain evidence="14">WHYD16114868_AA</strain>
        <tissue evidence="14">Blood</tissue>
    </source>
</reference>
<dbReference type="Pfam" id="PF02535">
    <property type="entry name" value="Zip"/>
    <property type="match status" value="1"/>
</dbReference>
<dbReference type="Gene3D" id="3.40.50.300">
    <property type="entry name" value="P-loop containing nucleotide triphosphate hydrolases"/>
    <property type="match status" value="1"/>
</dbReference>
<dbReference type="PANTHER" id="PTHR12191:SF2">
    <property type="entry name" value="METAL CATION SYMPORTER ZIP8"/>
    <property type="match status" value="1"/>
</dbReference>
<feature type="domain" description="NACHT" evidence="13">
    <location>
        <begin position="644"/>
        <end position="776"/>
    </location>
</feature>
<dbReference type="InterPro" id="IPR001315">
    <property type="entry name" value="CARD"/>
</dbReference>
<keyword evidence="8" id="KW-0391">Immunity</keyword>
<accession>A0A444TYQ7</accession>
<organism evidence="14 15">
    <name type="scientific">Acipenser ruthenus</name>
    <name type="common">Sterlet sturgeon</name>
    <dbReference type="NCBI Taxonomy" id="7906"/>
    <lineage>
        <taxon>Eukaryota</taxon>
        <taxon>Metazoa</taxon>
        <taxon>Chordata</taxon>
        <taxon>Craniata</taxon>
        <taxon>Vertebrata</taxon>
        <taxon>Euteleostomi</taxon>
        <taxon>Actinopterygii</taxon>
        <taxon>Chondrostei</taxon>
        <taxon>Acipenseriformes</taxon>
        <taxon>Acipenseridae</taxon>
        <taxon>Acipenser</taxon>
    </lineage>
</organism>
<feature type="transmembrane region" description="Helical" evidence="11">
    <location>
        <begin position="384"/>
        <end position="401"/>
    </location>
</feature>
<keyword evidence="7" id="KW-0677">Repeat</keyword>
<dbReference type="GO" id="GO:0140410">
    <property type="term" value="F:monoatomic cation:bicarbonate symporter activity"/>
    <property type="evidence" value="ECO:0007669"/>
    <property type="project" value="TreeGrafter"/>
</dbReference>
<dbReference type="InterPro" id="IPR029495">
    <property type="entry name" value="NACHT-assoc"/>
</dbReference>
<evidence type="ECO:0000256" key="6">
    <source>
        <dbReference type="ARBA" id="ARBA00022692"/>
    </source>
</evidence>
<comment type="caution">
    <text evidence="14">The sequence shown here is derived from an EMBL/GenBank/DDBJ whole genome shotgun (WGS) entry which is preliminary data.</text>
</comment>
<evidence type="ECO:0000256" key="7">
    <source>
        <dbReference type="ARBA" id="ARBA00022737"/>
    </source>
</evidence>
<feature type="domain" description="CARD" evidence="12">
    <location>
        <begin position="455"/>
        <end position="528"/>
    </location>
</feature>
<dbReference type="PROSITE" id="PS50209">
    <property type="entry name" value="CARD"/>
    <property type="match status" value="1"/>
</dbReference>
<dbReference type="Gene3D" id="1.10.533.10">
    <property type="entry name" value="Death Domain, Fas"/>
    <property type="match status" value="1"/>
</dbReference>
<keyword evidence="15" id="KW-1185">Reference proteome</keyword>
<keyword evidence="5" id="KW-0399">Innate immunity</keyword>
<dbReference type="Pfam" id="PF14484">
    <property type="entry name" value="FISNA"/>
    <property type="match status" value="1"/>
</dbReference>
<dbReference type="GO" id="GO:0045087">
    <property type="term" value="P:innate immune response"/>
    <property type="evidence" value="ECO:0007669"/>
    <property type="project" value="UniProtKB-KW"/>
</dbReference>
<dbReference type="InterPro" id="IPR041267">
    <property type="entry name" value="NLRP_HD2"/>
</dbReference>
<evidence type="ECO:0000256" key="10">
    <source>
        <dbReference type="ARBA" id="ARBA00023136"/>
    </source>
</evidence>
<feature type="transmembrane region" description="Helical" evidence="11">
    <location>
        <begin position="186"/>
        <end position="203"/>
    </location>
</feature>
<keyword evidence="4" id="KW-0963">Cytoplasm</keyword>
<dbReference type="CDD" id="cd01671">
    <property type="entry name" value="CARD"/>
    <property type="match status" value="1"/>
</dbReference>
<dbReference type="EMBL" id="SCEB01215719">
    <property type="protein sequence ID" value="RXM28076.1"/>
    <property type="molecule type" value="Genomic_DNA"/>
</dbReference>
<evidence type="ECO:0000256" key="2">
    <source>
        <dbReference type="ARBA" id="ARBA00004496"/>
    </source>
</evidence>
<feature type="transmembrane region" description="Helical" evidence="11">
    <location>
        <begin position="153"/>
        <end position="174"/>
    </location>
</feature>
<comment type="similarity">
    <text evidence="3">Belongs to the ZIP transporter (TC 2.A.5) family.</text>
</comment>
<dbReference type="SUPFAM" id="SSF47986">
    <property type="entry name" value="DEATH domain"/>
    <property type="match status" value="1"/>
</dbReference>
<dbReference type="GO" id="GO:0071578">
    <property type="term" value="P:zinc ion import across plasma membrane"/>
    <property type="evidence" value="ECO:0007669"/>
    <property type="project" value="TreeGrafter"/>
</dbReference>
<dbReference type="GO" id="GO:0005886">
    <property type="term" value="C:plasma membrane"/>
    <property type="evidence" value="ECO:0007669"/>
    <property type="project" value="TreeGrafter"/>
</dbReference>
<dbReference type="PROSITE" id="PS50837">
    <property type="entry name" value="NACHT"/>
    <property type="match status" value="1"/>
</dbReference>
<dbReference type="Pfam" id="PF05729">
    <property type="entry name" value="NACHT"/>
    <property type="match status" value="1"/>
</dbReference>
<comment type="subcellular location">
    <subcellularLocation>
        <location evidence="2">Cytoplasm</location>
    </subcellularLocation>
    <subcellularLocation>
        <location evidence="1">Membrane</location>
        <topology evidence="1">Multi-pass membrane protein</topology>
    </subcellularLocation>
</comment>
<evidence type="ECO:0000256" key="11">
    <source>
        <dbReference type="SAM" id="Phobius"/>
    </source>
</evidence>
<evidence type="ECO:0000256" key="3">
    <source>
        <dbReference type="ARBA" id="ARBA00006939"/>
    </source>
</evidence>
<keyword evidence="9 11" id="KW-1133">Transmembrane helix</keyword>
<evidence type="ECO:0000256" key="1">
    <source>
        <dbReference type="ARBA" id="ARBA00004141"/>
    </source>
</evidence>
<feature type="transmembrane region" description="Helical" evidence="11">
    <location>
        <begin position="358"/>
        <end position="378"/>
    </location>
</feature>
<dbReference type="Proteomes" id="UP000289886">
    <property type="component" value="Unassembled WGS sequence"/>
</dbReference>
<dbReference type="AlphaFoldDB" id="A0A444TYQ7"/>
<feature type="transmembrane region" description="Helical" evidence="11">
    <location>
        <begin position="119"/>
        <end position="141"/>
    </location>
</feature>
<dbReference type="Pfam" id="PF00619">
    <property type="entry name" value="CARD"/>
    <property type="match status" value="1"/>
</dbReference>
<evidence type="ECO:0000256" key="9">
    <source>
        <dbReference type="ARBA" id="ARBA00022989"/>
    </source>
</evidence>